<dbReference type="CDD" id="cd00609">
    <property type="entry name" value="AAT_like"/>
    <property type="match status" value="1"/>
</dbReference>
<dbReference type="Gene3D" id="3.90.1150.10">
    <property type="entry name" value="Aspartate Aminotransferase, domain 1"/>
    <property type="match status" value="1"/>
</dbReference>
<dbReference type="Gene3D" id="3.40.640.10">
    <property type="entry name" value="Type I PLP-dependent aspartate aminotransferase-like (Major domain)"/>
    <property type="match status" value="1"/>
</dbReference>
<dbReference type="InterPro" id="IPR004839">
    <property type="entry name" value="Aminotransferase_I/II_large"/>
</dbReference>
<dbReference type="InterPro" id="IPR015422">
    <property type="entry name" value="PyrdxlP-dep_Trfase_small"/>
</dbReference>
<dbReference type="PANTHER" id="PTHR43510:SF1">
    <property type="entry name" value="AMINOTRANSFERASE FUNCTION, HYPOTHETICAL (EUROFUNG)"/>
    <property type="match status" value="1"/>
</dbReference>
<comment type="similarity">
    <text evidence="1">Belongs to the class-I pyridoxal-phosphate-dependent aminotransferase family.</text>
</comment>
<reference evidence="4 5" key="1">
    <citation type="submission" date="2018-08" db="EMBL/GenBank/DDBJ databases">
        <title>Draft genome of the lignicolous fungus Coniochaeta pulveracea.</title>
        <authorList>
            <person name="Borstlap C.J."/>
            <person name="De Witt R.N."/>
            <person name="Botha A."/>
            <person name="Volschenk H."/>
        </authorList>
    </citation>
    <scope>NUCLEOTIDE SEQUENCE [LARGE SCALE GENOMIC DNA]</scope>
    <source>
        <strain evidence="4 5">CAB683</strain>
    </source>
</reference>
<dbReference type="PANTHER" id="PTHR43510">
    <property type="entry name" value="AMINOTRANSFERASE FUNCTION, HYPOTHETICAL (EUROFUNG)"/>
    <property type="match status" value="1"/>
</dbReference>
<evidence type="ECO:0000259" key="3">
    <source>
        <dbReference type="Pfam" id="PF00155"/>
    </source>
</evidence>
<keyword evidence="5" id="KW-1185">Reference proteome</keyword>
<dbReference type="OrthoDB" id="7042322at2759"/>
<dbReference type="InterPro" id="IPR015424">
    <property type="entry name" value="PyrdxlP-dep_Trfase"/>
</dbReference>
<dbReference type="EMBL" id="QVQW01000004">
    <property type="protein sequence ID" value="RKU48486.1"/>
    <property type="molecule type" value="Genomic_DNA"/>
</dbReference>
<dbReference type="Proteomes" id="UP000275385">
    <property type="component" value="Unassembled WGS sequence"/>
</dbReference>
<evidence type="ECO:0000256" key="2">
    <source>
        <dbReference type="ARBA" id="ARBA00022898"/>
    </source>
</evidence>
<dbReference type="AlphaFoldDB" id="A0A420YL22"/>
<dbReference type="InterPro" id="IPR015421">
    <property type="entry name" value="PyrdxlP-dep_Trfase_major"/>
</dbReference>
<dbReference type="InterPro" id="IPR004838">
    <property type="entry name" value="NHTrfase_class1_PyrdxlP-BS"/>
</dbReference>
<feature type="domain" description="Aminotransferase class I/classII large" evidence="3">
    <location>
        <begin position="57"/>
        <end position="385"/>
    </location>
</feature>
<comment type="caution">
    <text evidence="4">The sequence shown here is derived from an EMBL/GenBank/DDBJ whole genome shotgun (WGS) entry which is preliminary data.</text>
</comment>
<accession>A0A420YL22</accession>
<protein>
    <recommendedName>
        <fullName evidence="3">Aminotransferase class I/classII large domain-containing protein</fullName>
    </recommendedName>
</protein>
<dbReference type="GO" id="GO:0003824">
    <property type="term" value="F:catalytic activity"/>
    <property type="evidence" value="ECO:0007669"/>
    <property type="project" value="InterPro"/>
</dbReference>
<gene>
    <name evidence="4" type="ORF">DL546_004740</name>
</gene>
<dbReference type="STRING" id="177199.A0A420YL22"/>
<dbReference type="PROSITE" id="PS00105">
    <property type="entry name" value="AA_TRANSFER_CLASS_1"/>
    <property type="match status" value="1"/>
</dbReference>
<proteinExistence type="inferred from homology"/>
<sequence>MVKIKPFLVEEYMNRVENTPGVLNVAETCSASISIEELTQLCKDPKAPGPLDLSRKLTYGDILGSDKLRSHIANLLSRDSPTPLPAENVIVTQGAIAGNYLVFYSLVGPGDHVICVYPTYQQLYSVAESLGAEVSLWKLKEECGYVPDVSELDNLVKSNTKLIVINNPNNPTGATVPKSVLGQIVEFAKERGITILADEVYSPLFHSLPDGQPAPPSVLSFGHEKTISTGSMSKAFALAGIRLGWVASRDKSILAAVASARDYTSISVSMLDDQVAAYALSPAVLPSLLDRNMSLARTNLKLFEEFVNKYSSALSWFKPNAGTTALVQFRKRGTPVDDEEFCLDLLEKTKVMFLPAGSCFGHGKDFKGYVRIGYACHTNVLEEALVKLGEYVEQNLL</sequence>
<dbReference type="SUPFAM" id="SSF53383">
    <property type="entry name" value="PLP-dependent transferases"/>
    <property type="match status" value="1"/>
</dbReference>
<evidence type="ECO:0000256" key="1">
    <source>
        <dbReference type="ARBA" id="ARBA00007441"/>
    </source>
</evidence>
<evidence type="ECO:0000313" key="5">
    <source>
        <dbReference type="Proteomes" id="UP000275385"/>
    </source>
</evidence>
<evidence type="ECO:0000313" key="4">
    <source>
        <dbReference type="EMBL" id="RKU48486.1"/>
    </source>
</evidence>
<dbReference type="GO" id="GO:0030170">
    <property type="term" value="F:pyridoxal phosphate binding"/>
    <property type="evidence" value="ECO:0007669"/>
    <property type="project" value="InterPro"/>
</dbReference>
<dbReference type="Pfam" id="PF00155">
    <property type="entry name" value="Aminotran_1_2"/>
    <property type="match status" value="1"/>
</dbReference>
<organism evidence="4 5">
    <name type="scientific">Coniochaeta pulveracea</name>
    <dbReference type="NCBI Taxonomy" id="177199"/>
    <lineage>
        <taxon>Eukaryota</taxon>
        <taxon>Fungi</taxon>
        <taxon>Dikarya</taxon>
        <taxon>Ascomycota</taxon>
        <taxon>Pezizomycotina</taxon>
        <taxon>Sordariomycetes</taxon>
        <taxon>Sordariomycetidae</taxon>
        <taxon>Coniochaetales</taxon>
        <taxon>Coniochaetaceae</taxon>
        <taxon>Coniochaeta</taxon>
    </lineage>
</organism>
<keyword evidence="2" id="KW-0663">Pyridoxal phosphate</keyword>
<name>A0A420YL22_9PEZI</name>